<name>A0A1Y5PKN9_9MYCO</name>
<reference evidence="1" key="1">
    <citation type="submission" date="2016-03" db="EMBL/GenBank/DDBJ databases">
        <authorList>
            <person name="Ploux O."/>
        </authorList>
    </citation>
    <scope>NUCLEOTIDE SEQUENCE</scope>
    <source>
        <strain evidence="1">UC10</strain>
    </source>
</reference>
<gene>
    <name evidence="1" type="ORF">MHPYR_70136</name>
</gene>
<protein>
    <submittedName>
        <fullName evidence="1">Uncharacterized protein</fullName>
    </submittedName>
</protein>
<organism evidence="1">
    <name type="scientific">uncultured Mycobacterium sp</name>
    <dbReference type="NCBI Taxonomy" id="171292"/>
    <lineage>
        <taxon>Bacteria</taxon>
        <taxon>Bacillati</taxon>
        <taxon>Actinomycetota</taxon>
        <taxon>Actinomycetes</taxon>
        <taxon>Mycobacteriales</taxon>
        <taxon>Mycobacteriaceae</taxon>
        <taxon>Mycobacterium</taxon>
        <taxon>environmental samples</taxon>
    </lineage>
</organism>
<dbReference type="EMBL" id="FLQS01000067">
    <property type="protein sequence ID" value="SBS79215.1"/>
    <property type="molecule type" value="Genomic_DNA"/>
</dbReference>
<accession>A0A1Y5PKN9</accession>
<evidence type="ECO:0000313" key="1">
    <source>
        <dbReference type="EMBL" id="SBS79215.1"/>
    </source>
</evidence>
<sequence>MSVFSHSVVALGEAAYIDAGQEDSVPDGLYWRVTPGGMTDLTAGPILLRHMSIEEPIGVEAIDVVTNQPPEPGLRVTPDNSVLLQPRTPAGLMIGWALIQGEGNLRVAAISGRVAVGGAFVELSARDREPYAVAAHDMAGLVVSGDGRIIEASFFALPTDFAADIGDIPGDPQVHAPPEDILPLRGYTTPGNLASWKDRVALAAPRQAVPYALTDPGGPWSPDDELRRADQIARTGSSVNDWVHIAHDALGSDSRGLIAAANGDPGERYRVVAAQTAAAALSVGSLDPGIARWLGRSGMLPHGLVNAPWLGLLWATVPLHLYLGRVPAGVTVVDNATDDGVYDDRIGAGGAYLDLLNEVAGWSSHPEFGSPAILLAHIPMPYFSGVTPARPVEPVLAPPPFTPRWGPDEPRRWEQTIAIGALPKTTYALRGPVPRSPVAFLRTDPQPQTLHPEVDGTGLAAPLLPGWDDATGASTLAGSQDVPDGDPAVPVIWSVALSDWIGRWGDPAGIALDPPGPLPPAPPTIDAGLARQTPAGAALASPGVVHVRFRVPAASVPGALPLRRTTWRTDGTVMASLDLAGAVADQDTVRLVRAEFPAPATVPGQRHRVIIAAEVEDSAGNSSDTVTFDVDTSDARAMRPPTIAPHMLVTSRRAADPGVSVTLTVRAPRDGGAYRFYLASESALRTAAALNPLTAATRAVRAQRLNEQNPATARAASMLAVPEPVPVRAGVATARLDVPAGTVDVLAVRAVPVTAELDNTGRIVRDGVEPPFTSVKPVFVVVPYDDVPPTPELTLTRAGEAGAGSVPVTATVVVRGVQASVLDRYARQPIQARLVEASTDADPWYWPQIAVVDLSPTPTDATVFTGTAVLHVPVWSRAGVAVAVRYPPEDMVVPGVDVVVAPELSATGPQGTSIDSPWGPISVPAWIEVDGPEPGVDAQSEVAGPVHVRAGDLPHLVPGAPTFVMHVFSAANGALLEVAAAPVTPDRPELILDPLDLGGIGAQFSVVMETPFGALLSPIPVSI</sequence>
<dbReference type="AlphaFoldDB" id="A0A1Y5PKN9"/>
<proteinExistence type="predicted"/>